<feature type="domain" description="PAC" evidence="4">
    <location>
        <begin position="207"/>
        <end position="259"/>
    </location>
</feature>
<dbReference type="InterPro" id="IPR035919">
    <property type="entry name" value="EAL_sf"/>
</dbReference>
<evidence type="ECO:0000259" key="5">
    <source>
        <dbReference type="PROSITE" id="PS50883"/>
    </source>
</evidence>
<dbReference type="PANTHER" id="PTHR44757:SF2">
    <property type="entry name" value="BIOFILM ARCHITECTURE MAINTENANCE PROTEIN MBAA"/>
    <property type="match status" value="1"/>
</dbReference>
<feature type="domain" description="PAC" evidence="4">
    <location>
        <begin position="726"/>
        <end position="775"/>
    </location>
</feature>
<dbReference type="Pfam" id="PF08448">
    <property type="entry name" value="PAS_4"/>
    <property type="match status" value="1"/>
</dbReference>
<dbReference type="SUPFAM" id="SSF55073">
    <property type="entry name" value="Nucleotide cyclase"/>
    <property type="match status" value="1"/>
</dbReference>
<dbReference type="EMBL" id="SNZP01000003">
    <property type="protein sequence ID" value="TDR81496.1"/>
    <property type="molecule type" value="Genomic_DNA"/>
</dbReference>
<protein>
    <submittedName>
        <fullName evidence="7">PAS domain S-box-containing protein/diguanylate cyclase (GGDEF)-like protein</fullName>
    </submittedName>
</protein>
<feature type="domain" description="PAS" evidence="3">
    <location>
        <begin position="654"/>
        <end position="724"/>
    </location>
</feature>
<dbReference type="SMART" id="SM00086">
    <property type="entry name" value="PAC"/>
    <property type="match status" value="3"/>
</dbReference>
<sequence length="1214" mass="136803">MKFPYRPEDENHVKWKLVLCDDPLRHWPQSLQCLLAALLTLLPFAAHSQWPTLWGTHSPLLLWMLPVIVSGYLGGLLPGLVATLLGAWLAGEANPAMSQSAGALLTFIGGGLTVSVLSQRSLSALRLRARVEGKLMAFAQLIDSTDDSVVASRDGALVTHWNRGAEQLFGYSADEMIGQSAEILVPKWLVAHELSVLARVRKGEHVPAYETQRIHKAGHLVDISTTVSTILDRQGWPIGISRISRDITHKKRAEQEKAEVEAKFRALVEQAITGVYIVQDRQVIYANQAFADIFGYGSPQEALEQVPIKLVAPQDRQRVVRNVLRRLRGDTDSLRYHFNALRRDGSPFIVEVHGRRFMHDNRPAIIGSLIDITESQRHQAEMARQVAEKTALLRQREQELHTILDNMPALISYYDTDLRHRFGNQGYCDWYGIDSTQLAGLPLAELLPAGQLARVLPRIRQALSGETQIFEYRIDRPGSGESWQAQIHLIPDLEGEQVHGLFALILDFTPIRNAEAALRESEGRFRQLFEAAPVGISLYHSDGQCIMANQALAELAGASREQLLKQNFRHVQTWRDSGLLTVALRTLESGLPQRYELQMVSSFGKRMEVECEFTLPVVQGVRYLMLLAKDITPYRQAAYLMKQAMDAELEKSRLDLQYRQVVENMVDGFFAIDSRGQLLETNDVFVKLCGYEPETLLGMSAADLELDASAEDIAARIHRIVHKGNERFECRMRRKNGTHWPAEISASCVGGSGDRIYAFVRDITERKRNEDEIRRLAFYDSLTKLPNRQLLIDRLQQALETCKRSRRHGALLFIDLDNFKLLNDTLGHDMGDRLLVMVAKRLKACVRGKDTVARLGGDEFVILLEELDERRERAATQIRAVAGMIMEALGQPYPLAQLEYHNTPSIGIAMFNDQENTSVEEQLKHADLAMYQAKAAGRNTLCFFDPVTQAELETRSTLEGELRNALRRDHLVLYYQPQIDRNGSIIGAEALVRWLHPERGLIPPAQFIGLAEECGLVHQLGLRVLEIACGQLAIWRECPTMSRITMAVNVSARQFRHREFVPQIRDLLTRFAIDPARLKLELTESLLLHDMDEAAAKMGTLRAMGVKFSLDDFGTGYSSLSYLKTLPLEQLKIDRSFVRDILTDPNDAAIVRAIINMGHSLGLKVVAEGVETDDQWHFLLREGCDIGQGYLFSPPVPKGDFERDRAHQPAWTPA</sequence>
<dbReference type="OrthoDB" id="9813903at2"/>
<evidence type="ECO:0000259" key="4">
    <source>
        <dbReference type="PROSITE" id="PS50113"/>
    </source>
</evidence>
<reference evidence="7 8" key="1">
    <citation type="submission" date="2019-03" db="EMBL/GenBank/DDBJ databases">
        <title>Genomic Encyclopedia of Type Strains, Phase III (KMG-III): the genomes of soil and plant-associated and newly described type strains.</title>
        <authorList>
            <person name="Whitman W."/>
        </authorList>
    </citation>
    <scope>NUCLEOTIDE SEQUENCE [LARGE SCALE GENOMIC DNA]</scope>
    <source>
        <strain evidence="7 8">CECT 8976</strain>
    </source>
</reference>
<evidence type="ECO:0000259" key="6">
    <source>
        <dbReference type="PROSITE" id="PS50887"/>
    </source>
</evidence>
<keyword evidence="8" id="KW-1185">Reference proteome</keyword>
<dbReference type="FunFam" id="3.20.20.450:FF:000001">
    <property type="entry name" value="Cyclic di-GMP phosphodiesterase yahA"/>
    <property type="match status" value="1"/>
</dbReference>
<dbReference type="SUPFAM" id="SSF141868">
    <property type="entry name" value="EAL domain-like"/>
    <property type="match status" value="1"/>
</dbReference>
<dbReference type="Gene3D" id="3.30.70.270">
    <property type="match status" value="1"/>
</dbReference>
<dbReference type="Proteomes" id="UP000295611">
    <property type="component" value="Unassembled WGS sequence"/>
</dbReference>
<dbReference type="SMART" id="SM00267">
    <property type="entry name" value="GGDEF"/>
    <property type="match status" value="1"/>
</dbReference>
<dbReference type="AlphaFoldDB" id="A0A4R7BCN6"/>
<feature type="domain" description="PAS" evidence="3">
    <location>
        <begin position="521"/>
        <end position="567"/>
    </location>
</feature>
<dbReference type="GO" id="GO:0071732">
    <property type="term" value="P:cellular response to nitric oxide"/>
    <property type="evidence" value="ECO:0007669"/>
    <property type="project" value="UniProtKB-ARBA"/>
</dbReference>
<comment type="catalytic activity">
    <reaction evidence="1">
        <text>3',3'-c-di-GMP + H2O = 5'-phosphoguanylyl(3'-&gt;5')guanosine + H(+)</text>
        <dbReference type="Rhea" id="RHEA:24902"/>
        <dbReference type="ChEBI" id="CHEBI:15377"/>
        <dbReference type="ChEBI" id="CHEBI:15378"/>
        <dbReference type="ChEBI" id="CHEBI:58754"/>
        <dbReference type="ChEBI" id="CHEBI:58805"/>
        <dbReference type="EC" id="3.1.4.52"/>
    </reaction>
    <physiologicalReaction direction="left-to-right" evidence="1">
        <dbReference type="Rhea" id="RHEA:24903"/>
    </physiologicalReaction>
</comment>
<dbReference type="SMART" id="SM00052">
    <property type="entry name" value="EAL"/>
    <property type="match status" value="1"/>
</dbReference>
<organism evidence="7 8">
    <name type="scientific">Paludibacterium purpuratum</name>
    <dbReference type="NCBI Taxonomy" id="1144873"/>
    <lineage>
        <taxon>Bacteria</taxon>
        <taxon>Pseudomonadati</taxon>
        <taxon>Pseudomonadota</taxon>
        <taxon>Betaproteobacteria</taxon>
        <taxon>Neisseriales</taxon>
        <taxon>Chromobacteriaceae</taxon>
        <taxon>Paludibacterium</taxon>
    </lineage>
</organism>
<keyword evidence="2" id="KW-0812">Transmembrane</keyword>
<feature type="transmembrane region" description="Helical" evidence="2">
    <location>
        <begin position="101"/>
        <end position="118"/>
    </location>
</feature>
<dbReference type="InterPro" id="IPR000160">
    <property type="entry name" value="GGDEF_dom"/>
</dbReference>
<dbReference type="InterPro" id="IPR001633">
    <property type="entry name" value="EAL_dom"/>
</dbReference>
<dbReference type="RefSeq" id="WP_133678866.1">
    <property type="nucleotide sequence ID" value="NZ_SNZP01000003.1"/>
</dbReference>
<dbReference type="PANTHER" id="PTHR44757">
    <property type="entry name" value="DIGUANYLATE CYCLASE DGCP"/>
    <property type="match status" value="1"/>
</dbReference>
<dbReference type="NCBIfam" id="TIGR00229">
    <property type="entry name" value="sensory_box"/>
    <property type="match status" value="5"/>
</dbReference>
<dbReference type="NCBIfam" id="TIGR00254">
    <property type="entry name" value="GGDEF"/>
    <property type="match status" value="1"/>
</dbReference>
<evidence type="ECO:0000256" key="1">
    <source>
        <dbReference type="ARBA" id="ARBA00051114"/>
    </source>
</evidence>
<dbReference type="Pfam" id="PF00563">
    <property type="entry name" value="EAL"/>
    <property type="match status" value="1"/>
</dbReference>
<dbReference type="PROSITE" id="PS50113">
    <property type="entry name" value="PAC"/>
    <property type="match status" value="3"/>
</dbReference>
<keyword evidence="2" id="KW-1133">Transmembrane helix</keyword>
<feature type="domain" description="PAS" evidence="3">
    <location>
        <begin position="134"/>
        <end position="187"/>
    </location>
</feature>
<dbReference type="CDD" id="cd01948">
    <property type="entry name" value="EAL"/>
    <property type="match status" value="1"/>
</dbReference>
<dbReference type="Pfam" id="PF13188">
    <property type="entry name" value="PAS_8"/>
    <property type="match status" value="1"/>
</dbReference>
<evidence type="ECO:0000259" key="3">
    <source>
        <dbReference type="PROSITE" id="PS50112"/>
    </source>
</evidence>
<dbReference type="CDD" id="cd00130">
    <property type="entry name" value="PAS"/>
    <property type="match status" value="3"/>
</dbReference>
<feature type="transmembrane region" description="Helical" evidence="2">
    <location>
        <begin position="62"/>
        <end position="89"/>
    </location>
</feature>
<keyword evidence="2" id="KW-0472">Membrane</keyword>
<dbReference type="InterPro" id="IPR052155">
    <property type="entry name" value="Biofilm_reg_signaling"/>
</dbReference>
<feature type="domain" description="EAL" evidence="5">
    <location>
        <begin position="955"/>
        <end position="1209"/>
    </location>
</feature>
<gene>
    <name evidence="7" type="ORF">DFP86_103149</name>
</gene>
<dbReference type="InterPro" id="IPR000014">
    <property type="entry name" value="PAS"/>
</dbReference>
<dbReference type="InterPro" id="IPR029787">
    <property type="entry name" value="Nucleotide_cyclase"/>
</dbReference>
<feature type="domain" description="PAC" evidence="4">
    <location>
        <begin position="334"/>
        <end position="384"/>
    </location>
</feature>
<dbReference type="CDD" id="cd01949">
    <property type="entry name" value="GGDEF"/>
    <property type="match status" value="1"/>
</dbReference>
<dbReference type="InterPro" id="IPR035965">
    <property type="entry name" value="PAS-like_dom_sf"/>
</dbReference>
<comment type="caution">
    <text evidence="7">The sequence shown here is derived from an EMBL/GenBank/DDBJ whole genome shotgun (WGS) entry which is preliminary data.</text>
</comment>
<name>A0A4R7BCN6_9NEIS</name>
<dbReference type="Gene3D" id="3.20.20.450">
    <property type="entry name" value="EAL domain"/>
    <property type="match status" value="1"/>
</dbReference>
<dbReference type="FunFam" id="3.30.70.270:FF:000001">
    <property type="entry name" value="Diguanylate cyclase domain protein"/>
    <property type="match status" value="1"/>
</dbReference>
<dbReference type="SUPFAM" id="SSF55785">
    <property type="entry name" value="PYP-like sensor domain (PAS domain)"/>
    <property type="match status" value="5"/>
</dbReference>
<evidence type="ECO:0000313" key="7">
    <source>
        <dbReference type="EMBL" id="TDR81496.1"/>
    </source>
</evidence>
<evidence type="ECO:0000313" key="8">
    <source>
        <dbReference type="Proteomes" id="UP000295611"/>
    </source>
</evidence>
<dbReference type="InterPro" id="IPR001610">
    <property type="entry name" value="PAC"/>
</dbReference>
<dbReference type="GO" id="GO:0071111">
    <property type="term" value="F:cyclic-guanylate-specific phosphodiesterase activity"/>
    <property type="evidence" value="ECO:0007669"/>
    <property type="project" value="UniProtKB-EC"/>
</dbReference>
<dbReference type="InterPro" id="IPR013656">
    <property type="entry name" value="PAS_4"/>
</dbReference>
<evidence type="ECO:0000256" key="2">
    <source>
        <dbReference type="SAM" id="Phobius"/>
    </source>
</evidence>
<accession>A0A4R7BCN6</accession>
<dbReference type="InterPro" id="IPR013767">
    <property type="entry name" value="PAS_fold"/>
</dbReference>
<dbReference type="PROSITE" id="PS50887">
    <property type="entry name" value="GGDEF"/>
    <property type="match status" value="1"/>
</dbReference>
<dbReference type="PROSITE" id="PS50112">
    <property type="entry name" value="PAS"/>
    <property type="match status" value="4"/>
</dbReference>
<feature type="domain" description="PAS" evidence="3">
    <location>
        <begin position="260"/>
        <end position="330"/>
    </location>
</feature>
<dbReference type="GO" id="GO:0006355">
    <property type="term" value="P:regulation of DNA-templated transcription"/>
    <property type="evidence" value="ECO:0007669"/>
    <property type="project" value="InterPro"/>
</dbReference>
<dbReference type="Pfam" id="PF00989">
    <property type="entry name" value="PAS"/>
    <property type="match status" value="1"/>
</dbReference>
<proteinExistence type="predicted"/>
<dbReference type="Gene3D" id="3.30.450.20">
    <property type="entry name" value="PAS domain"/>
    <property type="match status" value="5"/>
</dbReference>
<dbReference type="Pfam" id="PF00990">
    <property type="entry name" value="GGDEF"/>
    <property type="match status" value="1"/>
</dbReference>
<dbReference type="Pfam" id="PF13426">
    <property type="entry name" value="PAS_9"/>
    <property type="match status" value="2"/>
</dbReference>
<dbReference type="SMART" id="SM00091">
    <property type="entry name" value="PAS"/>
    <property type="match status" value="5"/>
</dbReference>
<feature type="domain" description="GGDEF" evidence="6">
    <location>
        <begin position="807"/>
        <end position="946"/>
    </location>
</feature>
<dbReference type="PROSITE" id="PS50883">
    <property type="entry name" value="EAL"/>
    <property type="match status" value="1"/>
</dbReference>
<dbReference type="InterPro" id="IPR000700">
    <property type="entry name" value="PAS-assoc_C"/>
</dbReference>
<dbReference type="InterPro" id="IPR043128">
    <property type="entry name" value="Rev_trsase/Diguanyl_cyclase"/>
</dbReference>